<reference evidence="1" key="1">
    <citation type="submission" date="2023-04" db="EMBL/GenBank/DDBJ databases">
        <title>Ambrosiozyma monospora NBRC 10751.</title>
        <authorList>
            <person name="Ichikawa N."/>
            <person name="Sato H."/>
            <person name="Tonouchi N."/>
        </authorList>
    </citation>
    <scope>NUCLEOTIDE SEQUENCE</scope>
    <source>
        <strain evidence="1">NBRC 10751</strain>
    </source>
</reference>
<comment type="caution">
    <text evidence="1">The sequence shown here is derived from an EMBL/GenBank/DDBJ whole genome shotgun (WGS) entry which is preliminary data.</text>
</comment>
<name>A0ACB5SXI6_AMBMO</name>
<organism evidence="1 2">
    <name type="scientific">Ambrosiozyma monospora</name>
    <name type="common">Yeast</name>
    <name type="synonym">Endomycopsis monosporus</name>
    <dbReference type="NCBI Taxonomy" id="43982"/>
    <lineage>
        <taxon>Eukaryota</taxon>
        <taxon>Fungi</taxon>
        <taxon>Dikarya</taxon>
        <taxon>Ascomycota</taxon>
        <taxon>Saccharomycotina</taxon>
        <taxon>Pichiomycetes</taxon>
        <taxon>Pichiales</taxon>
        <taxon>Pichiaceae</taxon>
        <taxon>Ambrosiozyma</taxon>
    </lineage>
</organism>
<proteinExistence type="predicted"/>
<dbReference type="Proteomes" id="UP001165064">
    <property type="component" value="Unassembled WGS sequence"/>
</dbReference>
<evidence type="ECO:0000313" key="2">
    <source>
        <dbReference type="Proteomes" id="UP001165064"/>
    </source>
</evidence>
<dbReference type="EMBL" id="BSXS01001410">
    <property type="protein sequence ID" value="GME76104.1"/>
    <property type="molecule type" value="Genomic_DNA"/>
</dbReference>
<evidence type="ECO:0000313" key="1">
    <source>
        <dbReference type="EMBL" id="GME76104.1"/>
    </source>
</evidence>
<accession>A0ACB5SXI6</accession>
<gene>
    <name evidence="1" type="ORF">Amon02_000244900</name>
</gene>
<keyword evidence="2" id="KW-1185">Reference proteome</keyword>
<protein>
    <submittedName>
        <fullName evidence="1">Unnamed protein product</fullName>
    </submittedName>
</protein>
<sequence>MQYRYSTVFGALSLASHALAAYIPSEPWSTLTPEAKPAGTTDYSGTFGIEILPITSTSSLKAKRDVVTQIGDGQIQATTSTAPKSTPKTSTAAAVVTQIGDGQIQATTSTAAAVVTQIGDGQIQATTSTAAAVVTQIGDGQIQATTFPESTSTSTADAIVSQITDGQIQATTATSSGEITTHITETLTATKTLSSGSQQQTTLVTSLHTETKTLSENAAQLSDGQVQHTSASQSAYPAASSSSKSNSPSVEVACYSREALSMTLSGGILLDGSGRVGSIVANRQFQFDGPPPQAGAIYAAGWSVTHDGKLAIGNTTTFYQCLSGNFYNLYDETLGEHCQPVYLNIVDLIKC</sequence>